<evidence type="ECO:0000256" key="1">
    <source>
        <dbReference type="ARBA" id="ARBA00012513"/>
    </source>
</evidence>
<dbReference type="GO" id="GO:0004674">
    <property type="term" value="F:protein serine/threonine kinase activity"/>
    <property type="evidence" value="ECO:0007669"/>
    <property type="project" value="UniProtKB-EC"/>
</dbReference>
<dbReference type="PANTHER" id="PTHR43289">
    <property type="entry name" value="MITOGEN-ACTIVATED PROTEIN KINASE KINASE KINASE 20-RELATED"/>
    <property type="match status" value="1"/>
</dbReference>
<evidence type="ECO:0000256" key="3">
    <source>
        <dbReference type="ARBA" id="ARBA00022679"/>
    </source>
</evidence>
<evidence type="ECO:0000256" key="6">
    <source>
        <dbReference type="ARBA" id="ARBA00022840"/>
    </source>
</evidence>
<dbReference type="RefSeq" id="WP_323279497.1">
    <property type="nucleotide sequence ID" value="NZ_JAYGGQ010000009.1"/>
</dbReference>
<organism evidence="8 9">
    <name type="scientific">Sinomonas terricola</name>
    <dbReference type="NCBI Taxonomy" id="3110330"/>
    <lineage>
        <taxon>Bacteria</taxon>
        <taxon>Bacillati</taxon>
        <taxon>Actinomycetota</taxon>
        <taxon>Actinomycetes</taxon>
        <taxon>Micrococcales</taxon>
        <taxon>Micrococcaceae</taxon>
        <taxon>Sinomonas</taxon>
    </lineage>
</organism>
<dbReference type="InterPro" id="IPR000719">
    <property type="entry name" value="Prot_kinase_dom"/>
</dbReference>
<dbReference type="EMBL" id="JAYGGQ010000009">
    <property type="protein sequence ID" value="MEA5455634.1"/>
    <property type="molecule type" value="Genomic_DNA"/>
</dbReference>
<evidence type="ECO:0000313" key="9">
    <source>
        <dbReference type="Proteomes" id="UP001304769"/>
    </source>
</evidence>
<dbReference type="PROSITE" id="PS50011">
    <property type="entry name" value="PROTEIN_KINASE_DOM"/>
    <property type="match status" value="1"/>
</dbReference>
<evidence type="ECO:0000256" key="2">
    <source>
        <dbReference type="ARBA" id="ARBA00022527"/>
    </source>
</evidence>
<keyword evidence="2" id="KW-0723">Serine/threonine-protein kinase</keyword>
<dbReference type="InterPro" id="IPR011009">
    <property type="entry name" value="Kinase-like_dom_sf"/>
</dbReference>
<dbReference type="Gene3D" id="1.10.510.10">
    <property type="entry name" value="Transferase(Phosphotransferase) domain 1"/>
    <property type="match status" value="1"/>
</dbReference>
<gene>
    <name evidence="8" type="ORF">SPF06_12950</name>
</gene>
<dbReference type="Proteomes" id="UP001304769">
    <property type="component" value="Unassembled WGS sequence"/>
</dbReference>
<evidence type="ECO:0000313" key="8">
    <source>
        <dbReference type="EMBL" id="MEA5455634.1"/>
    </source>
</evidence>
<reference evidence="8 9" key="1">
    <citation type="submission" date="2023-12" db="EMBL/GenBank/DDBJ databases">
        <title>Sinomonas terricola sp. nov, isolated from litchi orchard soil in Guangdong, PR China.</title>
        <authorList>
            <person name="Jiaxin W."/>
            <person name="Yang Z."/>
            <person name="Honghui Z."/>
        </authorList>
    </citation>
    <scope>NUCLEOTIDE SEQUENCE [LARGE SCALE GENOMIC DNA]</scope>
    <source>
        <strain evidence="8 9">JGH33</strain>
    </source>
</reference>
<dbReference type="SMART" id="SM00220">
    <property type="entry name" value="S_TKc"/>
    <property type="match status" value="1"/>
</dbReference>
<dbReference type="SUPFAM" id="SSF56112">
    <property type="entry name" value="Protein kinase-like (PK-like)"/>
    <property type="match status" value="1"/>
</dbReference>
<keyword evidence="4" id="KW-0547">Nucleotide-binding</keyword>
<evidence type="ECO:0000259" key="7">
    <source>
        <dbReference type="PROSITE" id="PS50011"/>
    </source>
</evidence>
<proteinExistence type="predicted"/>
<keyword evidence="6" id="KW-0067">ATP-binding</keyword>
<keyword evidence="5 8" id="KW-0418">Kinase</keyword>
<accession>A0ABU5T7I3</accession>
<feature type="domain" description="Protein kinase" evidence="7">
    <location>
        <begin position="17"/>
        <end position="286"/>
    </location>
</feature>
<keyword evidence="9" id="KW-1185">Reference proteome</keyword>
<dbReference type="Pfam" id="PF00069">
    <property type="entry name" value="Pkinase"/>
    <property type="match status" value="1"/>
</dbReference>
<evidence type="ECO:0000256" key="5">
    <source>
        <dbReference type="ARBA" id="ARBA00022777"/>
    </source>
</evidence>
<sequence>MAEGDTRLKSSLVGGRYRLLEVAGSGAMATVHRAHDEFLGRTVAVKTFRALAPDHEDDQRRRAEMEVLARLSHPSLVQLFDAGREVTEDGAEHVTYLVMEFVAGADLRRRLLQGPMDDDDVRSLGADLAGALSYMHELGIVHRDIKPANILVPDASPGARSRRPAKLTDFGIARVTDGARLTLTNTTVGTASYLSPEQARGEEIGPASDIYSLGLVLLECLTGVIEFPGSAVESAVARLLRDPRVPERLGEPWVGLLPRMTAREPSARPSGDDVAADLRASAHRDVTVTL</sequence>
<dbReference type="Gene3D" id="3.30.200.20">
    <property type="entry name" value="Phosphorylase Kinase, domain 1"/>
    <property type="match status" value="1"/>
</dbReference>
<dbReference type="EC" id="2.7.11.1" evidence="1"/>
<name>A0ABU5T7I3_9MICC</name>
<comment type="caution">
    <text evidence="8">The sequence shown here is derived from an EMBL/GenBank/DDBJ whole genome shotgun (WGS) entry which is preliminary data.</text>
</comment>
<dbReference type="PANTHER" id="PTHR43289:SF6">
    <property type="entry name" value="SERINE_THREONINE-PROTEIN KINASE NEKL-3"/>
    <property type="match status" value="1"/>
</dbReference>
<keyword evidence="3 8" id="KW-0808">Transferase</keyword>
<protein>
    <recommendedName>
        <fullName evidence="1">non-specific serine/threonine protein kinase</fullName>
        <ecNumber evidence="1">2.7.11.1</ecNumber>
    </recommendedName>
</protein>
<evidence type="ECO:0000256" key="4">
    <source>
        <dbReference type="ARBA" id="ARBA00022741"/>
    </source>
</evidence>
<dbReference type="PROSITE" id="PS00108">
    <property type="entry name" value="PROTEIN_KINASE_ST"/>
    <property type="match status" value="1"/>
</dbReference>
<dbReference type="CDD" id="cd14014">
    <property type="entry name" value="STKc_PknB_like"/>
    <property type="match status" value="1"/>
</dbReference>
<dbReference type="InterPro" id="IPR008271">
    <property type="entry name" value="Ser/Thr_kinase_AS"/>
</dbReference>